<evidence type="ECO:0000313" key="6">
    <source>
        <dbReference type="Proteomes" id="UP000078348"/>
    </source>
</evidence>
<dbReference type="Proteomes" id="UP000078348">
    <property type="component" value="Unassembled WGS sequence"/>
</dbReference>
<dbReference type="OrthoDB" id="25131at2759"/>
<dbReference type="EMBL" id="LXWW01000036">
    <property type="protein sequence ID" value="OAO17302.1"/>
    <property type="molecule type" value="Genomic_DNA"/>
</dbReference>
<evidence type="ECO:0000256" key="1">
    <source>
        <dbReference type="ARBA" id="ARBA00022574"/>
    </source>
</evidence>
<evidence type="ECO:0000256" key="3">
    <source>
        <dbReference type="SAM" id="MobiDB-lite"/>
    </source>
</evidence>
<organism evidence="4 6">
    <name type="scientific">Blastocystis sp. subtype 1 (strain ATCC 50177 / NandII)</name>
    <dbReference type="NCBI Taxonomy" id="478820"/>
    <lineage>
        <taxon>Eukaryota</taxon>
        <taxon>Sar</taxon>
        <taxon>Stramenopiles</taxon>
        <taxon>Bigyra</taxon>
        <taxon>Opalozoa</taxon>
        <taxon>Opalinata</taxon>
        <taxon>Blastocystidae</taxon>
        <taxon>Blastocystis</taxon>
    </lineage>
</organism>
<dbReference type="Gene3D" id="2.130.10.10">
    <property type="entry name" value="YVTN repeat-like/Quinoprotein amine dehydrogenase"/>
    <property type="match status" value="2"/>
</dbReference>
<name>A0A196SBP6_BLAHN</name>
<evidence type="ECO:0000313" key="4">
    <source>
        <dbReference type="EMBL" id="OAO13741.1"/>
    </source>
</evidence>
<keyword evidence="6" id="KW-1185">Reference proteome</keyword>
<keyword evidence="1" id="KW-0853">WD repeat</keyword>
<proteinExistence type="predicted"/>
<dbReference type="InterPro" id="IPR015943">
    <property type="entry name" value="WD40/YVTN_repeat-like_dom_sf"/>
</dbReference>
<accession>A0A196SBP6</accession>
<dbReference type="PANTHER" id="PTHR22889:SF0">
    <property type="entry name" value="WD REPEAT-CONTAINING PROTEIN 89"/>
    <property type="match status" value="1"/>
</dbReference>
<reference evidence="4 6" key="1">
    <citation type="submission" date="2016-05" db="EMBL/GenBank/DDBJ databases">
        <title>Nuclear genome of Blastocystis sp. subtype 1 NandII.</title>
        <authorList>
            <person name="Gentekaki E."/>
            <person name="Curtis B."/>
            <person name="Stairs C."/>
            <person name="Eme L."/>
            <person name="Herman E."/>
            <person name="Klimes V."/>
            <person name="Arias M.C."/>
            <person name="Elias M."/>
            <person name="Hilliou F."/>
            <person name="Klute M."/>
            <person name="Malik S.-B."/>
            <person name="Pightling A."/>
            <person name="Rachubinski R."/>
            <person name="Salas D."/>
            <person name="Schlacht A."/>
            <person name="Suga H."/>
            <person name="Archibald J."/>
            <person name="Ball S.G."/>
            <person name="Clark G."/>
            <person name="Dacks J."/>
            <person name="Van Der Giezen M."/>
            <person name="Tsaousis A."/>
            <person name="Roger A."/>
        </authorList>
    </citation>
    <scope>NUCLEOTIDE SEQUENCE [LARGE SCALE GENOMIC DNA]</scope>
    <source>
        <strain evidence="6">ATCC 50177 / NandII</strain>
        <strain evidence="4">NandII</strain>
    </source>
</reference>
<comment type="caution">
    <text evidence="4">The sequence shown here is derived from an EMBL/GenBank/DDBJ whole genome shotgun (WGS) entry which is preliminary data.</text>
</comment>
<dbReference type="AlphaFoldDB" id="A0A196SBP6"/>
<dbReference type="SMART" id="SM00320">
    <property type="entry name" value="WD40"/>
    <property type="match status" value="4"/>
</dbReference>
<dbReference type="SUPFAM" id="SSF50978">
    <property type="entry name" value="WD40 repeat-like"/>
    <property type="match status" value="1"/>
</dbReference>
<protein>
    <submittedName>
        <fullName evidence="4">WD40 repeat-containing protein</fullName>
    </submittedName>
</protein>
<feature type="compositionally biased region" description="Basic and acidic residues" evidence="3">
    <location>
        <begin position="327"/>
        <end position="337"/>
    </location>
</feature>
<dbReference type="Pfam" id="PF00400">
    <property type="entry name" value="WD40"/>
    <property type="match status" value="1"/>
</dbReference>
<dbReference type="PANTHER" id="PTHR22889">
    <property type="entry name" value="WD REPEAT-CONTAINING PROTEIN 89"/>
    <property type="match status" value="1"/>
</dbReference>
<keyword evidence="2" id="KW-0677">Repeat</keyword>
<dbReference type="InterPro" id="IPR036322">
    <property type="entry name" value="WD40_repeat_dom_sf"/>
</dbReference>
<dbReference type="InterPro" id="IPR039328">
    <property type="entry name" value="WDR89"/>
</dbReference>
<evidence type="ECO:0000313" key="5">
    <source>
        <dbReference type="EMBL" id="OAO17302.1"/>
    </source>
</evidence>
<dbReference type="EMBL" id="LXWW01000329">
    <property type="protein sequence ID" value="OAO13741.1"/>
    <property type="molecule type" value="Genomic_DNA"/>
</dbReference>
<feature type="region of interest" description="Disordered" evidence="3">
    <location>
        <begin position="326"/>
        <end position="352"/>
    </location>
</feature>
<dbReference type="InterPro" id="IPR001680">
    <property type="entry name" value="WD40_rpt"/>
</dbReference>
<dbReference type="STRING" id="478820.A0A196SBP6"/>
<sequence length="352" mass="39152">MEAYKLQKRIVLSFETKRYEDGDTDYTYIMDICTNKDHSLYSLTLSTGIVRVVNASDFATVATIQTGTASAFCSMFVPFDETCVVVCDQKGFIRVFNYQTGEKKIEYQMANECYSAALLCGGKMILAGDKEHIYFYELETGRRIGMYRDIHSDVINHLIPHPLYPTVFASGSEDGLICVFDIARGNQEDAVVSIFQTDSGIANMGWFGEKKDLIWCASMTRGLTIWNSTTGDRLANIADYYMCHCNEGRDIDYIVGCVEDKNHELLAIGGDQEGNGYLLSVQHPEQVVAVWKGHQSAIRCFLQNSDSVITCGEDASVCIWSASAAEKSGRSGGEERKRLPKTKGGRSAYQSL</sequence>
<evidence type="ECO:0000256" key="2">
    <source>
        <dbReference type="ARBA" id="ARBA00022737"/>
    </source>
</evidence>
<gene>
    <name evidence="5" type="ORF">AV274_0962</name>
    <name evidence="4" type="ORF">AV274_4549</name>
</gene>